<proteinExistence type="predicted"/>
<dbReference type="InterPro" id="IPR043128">
    <property type="entry name" value="Rev_trsase/Diguanyl_cyclase"/>
</dbReference>
<sequence length="173" mass="20458">MDLLNRVYKPYLDKFMIVFIDDIFICSSRNKEYEERLRLILGFLKNKEFHGFYHKPAKDNKSLLHDLGNRDSQKNYDDVRRKPLEFQVEGISVERSDMSWKTGKAEPPTNSFSTVGSIKSYEDLFPTFHVSNLKKYLADETLAIPLDEIQIDKKLHFIEEPVEIMDREVKHLK</sequence>
<reference evidence="1" key="1">
    <citation type="journal article" date="2022" name="Int. J. Mol. Sci.">
        <title>Draft Genome of Tanacetum Coccineum: Genomic Comparison of Closely Related Tanacetum-Family Plants.</title>
        <authorList>
            <person name="Yamashiro T."/>
            <person name="Shiraishi A."/>
            <person name="Nakayama K."/>
            <person name="Satake H."/>
        </authorList>
    </citation>
    <scope>NUCLEOTIDE SEQUENCE</scope>
</reference>
<evidence type="ECO:0000313" key="1">
    <source>
        <dbReference type="EMBL" id="GJT87293.1"/>
    </source>
</evidence>
<evidence type="ECO:0000313" key="2">
    <source>
        <dbReference type="Proteomes" id="UP001151760"/>
    </source>
</evidence>
<dbReference type="InterPro" id="IPR043502">
    <property type="entry name" value="DNA/RNA_pol_sf"/>
</dbReference>
<name>A0ABQ5HJI1_9ASTR</name>
<gene>
    <name evidence="1" type="ORF">Tco_1069010</name>
</gene>
<accession>A0ABQ5HJI1</accession>
<comment type="caution">
    <text evidence="1">The sequence shown here is derived from an EMBL/GenBank/DDBJ whole genome shotgun (WGS) entry which is preliminary data.</text>
</comment>
<evidence type="ECO:0008006" key="3">
    <source>
        <dbReference type="Google" id="ProtNLM"/>
    </source>
</evidence>
<dbReference type="EMBL" id="BQNB010019626">
    <property type="protein sequence ID" value="GJT87293.1"/>
    <property type="molecule type" value="Genomic_DNA"/>
</dbReference>
<keyword evidence="2" id="KW-1185">Reference proteome</keyword>
<dbReference type="Proteomes" id="UP001151760">
    <property type="component" value="Unassembled WGS sequence"/>
</dbReference>
<reference evidence="1" key="2">
    <citation type="submission" date="2022-01" db="EMBL/GenBank/DDBJ databases">
        <authorList>
            <person name="Yamashiro T."/>
            <person name="Shiraishi A."/>
            <person name="Satake H."/>
            <person name="Nakayama K."/>
        </authorList>
    </citation>
    <scope>NUCLEOTIDE SEQUENCE</scope>
</reference>
<protein>
    <recommendedName>
        <fullName evidence="3">Reverse transcriptase domain-containing protein</fullName>
    </recommendedName>
</protein>
<dbReference type="PANTHER" id="PTHR46148:SF59">
    <property type="entry name" value="NUCLEOTIDYLTRANSFERASE, RIBONUCLEASE H"/>
    <property type="match status" value="1"/>
</dbReference>
<dbReference type="Gene3D" id="3.30.70.270">
    <property type="match status" value="1"/>
</dbReference>
<organism evidence="1 2">
    <name type="scientific">Tanacetum coccineum</name>
    <dbReference type="NCBI Taxonomy" id="301880"/>
    <lineage>
        <taxon>Eukaryota</taxon>
        <taxon>Viridiplantae</taxon>
        <taxon>Streptophyta</taxon>
        <taxon>Embryophyta</taxon>
        <taxon>Tracheophyta</taxon>
        <taxon>Spermatophyta</taxon>
        <taxon>Magnoliopsida</taxon>
        <taxon>eudicotyledons</taxon>
        <taxon>Gunneridae</taxon>
        <taxon>Pentapetalae</taxon>
        <taxon>asterids</taxon>
        <taxon>campanulids</taxon>
        <taxon>Asterales</taxon>
        <taxon>Asteraceae</taxon>
        <taxon>Asteroideae</taxon>
        <taxon>Anthemideae</taxon>
        <taxon>Anthemidinae</taxon>
        <taxon>Tanacetum</taxon>
    </lineage>
</organism>
<dbReference type="PANTHER" id="PTHR46148">
    <property type="entry name" value="CHROMO DOMAIN-CONTAINING PROTEIN"/>
    <property type="match status" value="1"/>
</dbReference>
<dbReference type="SUPFAM" id="SSF56672">
    <property type="entry name" value="DNA/RNA polymerases"/>
    <property type="match status" value="1"/>
</dbReference>